<dbReference type="AlphaFoldDB" id="A0A5J5EPW2"/>
<evidence type="ECO:0000313" key="2">
    <source>
        <dbReference type="Proteomes" id="UP000326924"/>
    </source>
</evidence>
<name>A0A5J5EPW2_9PEZI</name>
<dbReference type="EMBL" id="VXIS01000165">
    <property type="protein sequence ID" value="KAA8899494.1"/>
    <property type="molecule type" value="Genomic_DNA"/>
</dbReference>
<evidence type="ECO:0000313" key="1">
    <source>
        <dbReference type="EMBL" id="KAA8899494.1"/>
    </source>
</evidence>
<proteinExistence type="predicted"/>
<gene>
    <name evidence="1" type="ORF">FN846DRAFT_172560</name>
</gene>
<sequence length="284" mass="31653">MQHFRYLHLEDETERGVCFCPLVSGEIVGHQVDRAAPRDNSAFSAIICERRPFTKEECCLGQLIQAVKVHASHTQAIKPVTKTSPNKVLMAWTAQLASCRPLPSLPKEPIAPKLHSRFLTRTEIRDPGFFYIVTSATVTTSKVPHSIVDRAQYGDTCGFVVVAVTLDSNLTTAQWKTSCCKCHVRSRCSHSWDWKATSESTLAAQWSLMSYAELQKLVVVFHGVLQLLLSPVIEPFDCGWGRGTSVEYSGWQHCGCGSSTIHQADSSRTRPVEVQRCERCEGSR</sequence>
<organism evidence="1 2">
    <name type="scientific">Sphaerosporella brunnea</name>
    <dbReference type="NCBI Taxonomy" id="1250544"/>
    <lineage>
        <taxon>Eukaryota</taxon>
        <taxon>Fungi</taxon>
        <taxon>Dikarya</taxon>
        <taxon>Ascomycota</taxon>
        <taxon>Pezizomycotina</taxon>
        <taxon>Pezizomycetes</taxon>
        <taxon>Pezizales</taxon>
        <taxon>Pyronemataceae</taxon>
        <taxon>Sphaerosporella</taxon>
    </lineage>
</organism>
<accession>A0A5J5EPW2</accession>
<comment type="caution">
    <text evidence="1">The sequence shown here is derived from an EMBL/GenBank/DDBJ whole genome shotgun (WGS) entry which is preliminary data.</text>
</comment>
<reference evidence="1 2" key="1">
    <citation type="submission" date="2019-09" db="EMBL/GenBank/DDBJ databases">
        <title>Draft genome of the ectomycorrhizal ascomycete Sphaerosporella brunnea.</title>
        <authorList>
            <consortium name="DOE Joint Genome Institute"/>
            <person name="Benucci G.M."/>
            <person name="Marozzi G."/>
            <person name="Antonielli L."/>
            <person name="Sanchez S."/>
            <person name="Marco P."/>
            <person name="Wang X."/>
            <person name="Falini L.B."/>
            <person name="Barry K."/>
            <person name="Haridas S."/>
            <person name="Lipzen A."/>
            <person name="Labutti K."/>
            <person name="Grigoriev I.V."/>
            <person name="Murat C."/>
            <person name="Martin F."/>
            <person name="Albertini E."/>
            <person name="Donnini D."/>
            <person name="Bonito G."/>
        </authorList>
    </citation>
    <scope>NUCLEOTIDE SEQUENCE [LARGE SCALE GENOMIC DNA]</scope>
    <source>
        <strain evidence="1 2">Sb_GMNB300</strain>
    </source>
</reference>
<keyword evidence="2" id="KW-1185">Reference proteome</keyword>
<protein>
    <submittedName>
        <fullName evidence="1">Uncharacterized protein</fullName>
    </submittedName>
</protein>
<dbReference type="InParanoid" id="A0A5J5EPW2"/>
<dbReference type="Proteomes" id="UP000326924">
    <property type="component" value="Unassembled WGS sequence"/>
</dbReference>